<evidence type="ECO:0000313" key="1">
    <source>
        <dbReference type="EMBL" id="EEF30967.1"/>
    </source>
</evidence>
<dbReference type="EMBL" id="EQ974278">
    <property type="protein sequence ID" value="EEF30967.1"/>
    <property type="molecule type" value="Genomic_DNA"/>
</dbReference>
<reference evidence="2" key="1">
    <citation type="journal article" date="2010" name="Nat. Biotechnol.">
        <title>Draft genome sequence of the oilseed species Ricinus communis.</title>
        <authorList>
            <person name="Chan A.P."/>
            <person name="Crabtree J."/>
            <person name="Zhao Q."/>
            <person name="Lorenzi H."/>
            <person name="Orvis J."/>
            <person name="Puiu D."/>
            <person name="Melake-Berhan A."/>
            <person name="Jones K.M."/>
            <person name="Redman J."/>
            <person name="Chen G."/>
            <person name="Cahoon E.B."/>
            <person name="Gedil M."/>
            <person name="Stanke M."/>
            <person name="Haas B.J."/>
            <person name="Wortman J.R."/>
            <person name="Fraser-Liggett C.M."/>
            <person name="Ravel J."/>
            <person name="Rabinowicz P.D."/>
        </authorList>
    </citation>
    <scope>NUCLEOTIDE SEQUENCE [LARGE SCALE GENOMIC DNA]</scope>
    <source>
        <strain evidence="2">cv. Hale</strain>
    </source>
</reference>
<dbReference type="AlphaFoldDB" id="B9SZK6"/>
<sequence>MDFVNSLEDDDEVIVMASNFKSVRKKKKVIESSKRMLNLLNLVIKEVEGYCRWFMHDNPKITVYDQKVMKKDIGRLIVQKLGCEGSTSHPAPIDAFYGIEVIVLVSHEVDTHLTPKRDPVILEDPESLIVTDDTQGIILTRPFYDHISY</sequence>
<keyword evidence="2" id="KW-1185">Reference proteome</keyword>
<gene>
    <name evidence="1" type="ORF">RCOM_0066160</name>
</gene>
<proteinExistence type="predicted"/>
<protein>
    <submittedName>
        <fullName evidence="1">Uncharacterized protein</fullName>
    </submittedName>
</protein>
<name>B9SZK6_RICCO</name>
<dbReference type="InParanoid" id="B9SZK6"/>
<organism evidence="1 2">
    <name type="scientific">Ricinus communis</name>
    <name type="common">Castor bean</name>
    <dbReference type="NCBI Taxonomy" id="3988"/>
    <lineage>
        <taxon>Eukaryota</taxon>
        <taxon>Viridiplantae</taxon>
        <taxon>Streptophyta</taxon>
        <taxon>Embryophyta</taxon>
        <taxon>Tracheophyta</taxon>
        <taxon>Spermatophyta</taxon>
        <taxon>Magnoliopsida</taxon>
        <taxon>eudicotyledons</taxon>
        <taxon>Gunneridae</taxon>
        <taxon>Pentapetalae</taxon>
        <taxon>rosids</taxon>
        <taxon>fabids</taxon>
        <taxon>Malpighiales</taxon>
        <taxon>Euphorbiaceae</taxon>
        <taxon>Acalyphoideae</taxon>
        <taxon>Acalypheae</taxon>
        <taxon>Ricinus</taxon>
    </lineage>
</organism>
<dbReference type="Proteomes" id="UP000008311">
    <property type="component" value="Unassembled WGS sequence"/>
</dbReference>
<accession>B9SZK6</accession>
<evidence type="ECO:0000313" key="2">
    <source>
        <dbReference type="Proteomes" id="UP000008311"/>
    </source>
</evidence>